<dbReference type="Proteomes" id="UP000184076">
    <property type="component" value="Unassembled WGS sequence"/>
</dbReference>
<dbReference type="FunFam" id="3.30.950.10:FF:000002">
    <property type="entry name" value="Ribosomal RNA small subunit methyltransferase I"/>
    <property type="match status" value="1"/>
</dbReference>
<accession>A0A1M4TVG0</accession>
<dbReference type="EMBL" id="FQVB01000004">
    <property type="protein sequence ID" value="SHE48451.1"/>
    <property type="molecule type" value="Genomic_DNA"/>
</dbReference>
<comment type="similarity">
    <text evidence="6">Belongs to the methyltransferase superfamily. RsmI family.</text>
</comment>
<proteinExistence type="inferred from homology"/>
<organism evidence="8 9">
    <name type="scientific">Desulfacinum infernum DSM 9756</name>
    <dbReference type="NCBI Taxonomy" id="1121391"/>
    <lineage>
        <taxon>Bacteria</taxon>
        <taxon>Pseudomonadati</taxon>
        <taxon>Thermodesulfobacteriota</taxon>
        <taxon>Syntrophobacteria</taxon>
        <taxon>Syntrophobacterales</taxon>
        <taxon>Syntrophobacteraceae</taxon>
        <taxon>Desulfacinum</taxon>
    </lineage>
</organism>
<dbReference type="STRING" id="1121391.SAMN02745206_00390"/>
<evidence type="ECO:0000313" key="9">
    <source>
        <dbReference type="Proteomes" id="UP000184076"/>
    </source>
</evidence>
<dbReference type="HAMAP" id="MF_01877">
    <property type="entry name" value="16SrRNA_methyltr_I"/>
    <property type="match status" value="1"/>
</dbReference>
<evidence type="ECO:0000256" key="5">
    <source>
        <dbReference type="ARBA" id="ARBA00022691"/>
    </source>
</evidence>
<keyword evidence="9" id="KW-1185">Reference proteome</keyword>
<reference evidence="9" key="1">
    <citation type="submission" date="2016-11" db="EMBL/GenBank/DDBJ databases">
        <authorList>
            <person name="Varghese N."/>
            <person name="Submissions S."/>
        </authorList>
    </citation>
    <scope>NUCLEOTIDE SEQUENCE [LARGE SCALE GENOMIC DNA]</scope>
    <source>
        <strain evidence="9">DSM 9756</strain>
    </source>
</reference>
<comment type="function">
    <text evidence="6">Catalyzes the 2'-O-methylation of the ribose of cytidine 1402 (C1402) in 16S rRNA.</text>
</comment>
<dbReference type="GO" id="GO:0070677">
    <property type="term" value="F:rRNA (cytosine-2'-O-)-methyltransferase activity"/>
    <property type="evidence" value="ECO:0007669"/>
    <property type="project" value="UniProtKB-UniRule"/>
</dbReference>
<keyword evidence="1 6" id="KW-0963">Cytoplasm</keyword>
<keyword evidence="2 6" id="KW-0698">rRNA processing</keyword>
<dbReference type="OrthoDB" id="9809084at2"/>
<evidence type="ECO:0000313" key="8">
    <source>
        <dbReference type="EMBL" id="SHE48451.1"/>
    </source>
</evidence>
<dbReference type="Gene3D" id="3.40.1010.10">
    <property type="entry name" value="Cobalt-precorrin-4 Transmethylase, Domain 1"/>
    <property type="match status" value="1"/>
</dbReference>
<keyword evidence="5 6" id="KW-0949">S-adenosyl-L-methionine</keyword>
<evidence type="ECO:0000256" key="6">
    <source>
        <dbReference type="HAMAP-Rule" id="MF_01877"/>
    </source>
</evidence>
<dbReference type="InterPro" id="IPR008189">
    <property type="entry name" value="rRNA_ssu_MeTfrase_I"/>
</dbReference>
<dbReference type="AlphaFoldDB" id="A0A1M4TVG0"/>
<dbReference type="GO" id="GO:0005737">
    <property type="term" value="C:cytoplasm"/>
    <property type="evidence" value="ECO:0007669"/>
    <property type="project" value="UniProtKB-SubCell"/>
</dbReference>
<feature type="domain" description="Tetrapyrrole methylase" evidence="7">
    <location>
        <begin position="7"/>
        <end position="206"/>
    </location>
</feature>
<dbReference type="PANTHER" id="PTHR46111:SF1">
    <property type="entry name" value="RIBOSOMAL RNA SMALL SUBUNIT METHYLTRANSFERASE I"/>
    <property type="match status" value="1"/>
</dbReference>
<dbReference type="Pfam" id="PF00590">
    <property type="entry name" value="TP_methylase"/>
    <property type="match status" value="1"/>
</dbReference>
<dbReference type="RefSeq" id="WP_073036433.1">
    <property type="nucleotide sequence ID" value="NZ_FQVB01000004.1"/>
</dbReference>
<dbReference type="PIRSF" id="PIRSF005917">
    <property type="entry name" value="MTase_YraL"/>
    <property type="match status" value="1"/>
</dbReference>
<gene>
    <name evidence="6" type="primary">rsmI</name>
    <name evidence="8" type="ORF">SAMN02745206_00390</name>
</gene>
<name>A0A1M4TVG0_9BACT</name>
<evidence type="ECO:0000256" key="3">
    <source>
        <dbReference type="ARBA" id="ARBA00022603"/>
    </source>
</evidence>
<dbReference type="InterPro" id="IPR035996">
    <property type="entry name" value="4pyrrol_Methylase_sf"/>
</dbReference>
<dbReference type="SUPFAM" id="SSF53790">
    <property type="entry name" value="Tetrapyrrole methylase"/>
    <property type="match status" value="1"/>
</dbReference>
<dbReference type="Gene3D" id="3.30.950.10">
    <property type="entry name" value="Methyltransferase, Cobalt-precorrin-4 Transmethylase, Domain 2"/>
    <property type="match status" value="1"/>
</dbReference>
<dbReference type="EC" id="2.1.1.198" evidence="6"/>
<evidence type="ECO:0000256" key="4">
    <source>
        <dbReference type="ARBA" id="ARBA00022679"/>
    </source>
</evidence>
<dbReference type="InterPro" id="IPR014777">
    <property type="entry name" value="4pyrrole_Mease_sub1"/>
</dbReference>
<dbReference type="PANTHER" id="PTHR46111">
    <property type="entry name" value="RIBOSOMAL RNA SMALL SUBUNIT METHYLTRANSFERASE I"/>
    <property type="match status" value="1"/>
</dbReference>
<dbReference type="InterPro" id="IPR000878">
    <property type="entry name" value="4pyrrol_Mease"/>
</dbReference>
<dbReference type="InterPro" id="IPR014776">
    <property type="entry name" value="4pyrrole_Mease_sub2"/>
</dbReference>
<comment type="subcellular location">
    <subcellularLocation>
        <location evidence="6">Cytoplasm</location>
    </subcellularLocation>
</comment>
<evidence type="ECO:0000259" key="7">
    <source>
        <dbReference type="Pfam" id="PF00590"/>
    </source>
</evidence>
<comment type="catalytic activity">
    <reaction evidence="6">
        <text>cytidine(1402) in 16S rRNA + S-adenosyl-L-methionine = 2'-O-methylcytidine(1402) in 16S rRNA + S-adenosyl-L-homocysteine + H(+)</text>
        <dbReference type="Rhea" id="RHEA:42924"/>
        <dbReference type="Rhea" id="RHEA-COMP:10285"/>
        <dbReference type="Rhea" id="RHEA-COMP:10286"/>
        <dbReference type="ChEBI" id="CHEBI:15378"/>
        <dbReference type="ChEBI" id="CHEBI:57856"/>
        <dbReference type="ChEBI" id="CHEBI:59789"/>
        <dbReference type="ChEBI" id="CHEBI:74495"/>
        <dbReference type="ChEBI" id="CHEBI:82748"/>
        <dbReference type="EC" id="2.1.1.198"/>
    </reaction>
</comment>
<evidence type="ECO:0000256" key="2">
    <source>
        <dbReference type="ARBA" id="ARBA00022552"/>
    </source>
</evidence>
<protein>
    <recommendedName>
        <fullName evidence="6">Ribosomal RNA small subunit methyltransferase I</fullName>
        <ecNumber evidence="6">2.1.1.198</ecNumber>
    </recommendedName>
    <alternativeName>
        <fullName evidence="6">16S rRNA 2'-O-ribose C1402 methyltransferase</fullName>
    </alternativeName>
    <alternativeName>
        <fullName evidence="6">rRNA (cytidine-2'-O-)-methyltransferase RsmI</fullName>
    </alternativeName>
</protein>
<sequence>MTERKGTLFVVATPIGNLEDITLRALEVLRRVAVIAAEDTRHTRKLLSRYDIHTPLVSCHAHSSAEKMERLVDRLERGEDLAVVTDAGTPSISDPGWELVAMALERHIRVAAIPGPSAAVAALVISGLPTHPFAFLGFAPPKGARRRRFFESYADLPMTRILYEAPGRLLRTLQDVLAYWGDRRVAVARELTKMHEEVFRGTIREAMDYFREGVRGEISLVVEGAPEKDRDEADDDLWREELERLLLVEGVRLKTAVERVCERFGVRRRQVYQTGLQMLETSERPAGDERWRRGHGKSS</sequence>
<evidence type="ECO:0000256" key="1">
    <source>
        <dbReference type="ARBA" id="ARBA00022490"/>
    </source>
</evidence>
<dbReference type="FunFam" id="3.40.1010.10:FF:000007">
    <property type="entry name" value="Ribosomal RNA small subunit methyltransferase I"/>
    <property type="match status" value="1"/>
</dbReference>
<keyword evidence="4 6" id="KW-0808">Transferase</keyword>
<dbReference type="CDD" id="cd11648">
    <property type="entry name" value="RsmI"/>
    <property type="match status" value="1"/>
</dbReference>
<dbReference type="NCBIfam" id="TIGR00096">
    <property type="entry name" value="16S rRNA (cytidine(1402)-2'-O)-methyltransferase"/>
    <property type="match status" value="1"/>
</dbReference>
<keyword evidence="3 6" id="KW-0489">Methyltransferase</keyword>